<dbReference type="Proteomes" id="UP000018936">
    <property type="component" value="Unassembled WGS sequence"/>
</dbReference>
<feature type="transmembrane region" description="Helical" evidence="1">
    <location>
        <begin position="79"/>
        <end position="106"/>
    </location>
</feature>
<dbReference type="AlphaFoldDB" id="V8NNQ8"/>
<keyword evidence="1" id="KW-1133">Transmembrane helix</keyword>
<evidence type="ECO:0000313" key="2">
    <source>
        <dbReference type="EMBL" id="ETE63162.1"/>
    </source>
</evidence>
<evidence type="ECO:0000256" key="1">
    <source>
        <dbReference type="SAM" id="Phobius"/>
    </source>
</evidence>
<dbReference type="EMBL" id="AZIM01002886">
    <property type="protein sequence ID" value="ETE63162.1"/>
    <property type="molecule type" value="Genomic_DNA"/>
</dbReference>
<name>V8NNQ8_OPHHA</name>
<feature type="non-terminal residue" evidence="2">
    <location>
        <position position="121"/>
    </location>
</feature>
<dbReference type="InterPro" id="IPR011990">
    <property type="entry name" value="TPR-like_helical_dom_sf"/>
</dbReference>
<keyword evidence="1" id="KW-0812">Transmembrane</keyword>
<proteinExistence type="predicted"/>
<sequence>NEKKSYYKAEELYERALNIRRKALAPDHPSLAYTVKHLAVLYKKLIDADIQDFEPPSLQNTKELHEGALKKKEILGKKLFSVLLPVCNSSMVADTSGVLIITGFLLSETLKGPLSAETHLK</sequence>
<dbReference type="OrthoDB" id="626167at2759"/>
<organism evidence="2 3">
    <name type="scientific">Ophiophagus hannah</name>
    <name type="common">King cobra</name>
    <name type="synonym">Naja hannah</name>
    <dbReference type="NCBI Taxonomy" id="8665"/>
    <lineage>
        <taxon>Eukaryota</taxon>
        <taxon>Metazoa</taxon>
        <taxon>Chordata</taxon>
        <taxon>Craniata</taxon>
        <taxon>Vertebrata</taxon>
        <taxon>Euteleostomi</taxon>
        <taxon>Lepidosauria</taxon>
        <taxon>Squamata</taxon>
        <taxon>Bifurcata</taxon>
        <taxon>Unidentata</taxon>
        <taxon>Episquamata</taxon>
        <taxon>Toxicofera</taxon>
        <taxon>Serpentes</taxon>
        <taxon>Colubroidea</taxon>
        <taxon>Elapidae</taxon>
        <taxon>Elapinae</taxon>
        <taxon>Ophiophagus</taxon>
    </lineage>
</organism>
<keyword evidence="3" id="KW-1185">Reference proteome</keyword>
<comment type="caution">
    <text evidence="2">The sequence shown here is derived from an EMBL/GenBank/DDBJ whole genome shotgun (WGS) entry which is preliminary data.</text>
</comment>
<dbReference type="Gene3D" id="1.25.40.10">
    <property type="entry name" value="Tetratricopeptide repeat domain"/>
    <property type="match status" value="1"/>
</dbReference>
<accession>V8NNQ8</accession>
<feature type="non-terminal residue" evidence="2">
    <location>
        <position position="1"/>
    </location>
</feature>
<keyword evidence="1" id="KW-0472">Membrane</keyword>
<gene>
    <name evidence="2" type="ORF">L345_11078</name>
</gene>
<evidence type="ECO:0008006" key="4">
    <source>
        <dbReference type="Google" id="ProtNLM"/>
    </source>
</evidence>
<reference evidence="2 3" key="1">
    <citation type="journal article" date="2013" name="Proc. Natl. Acad. Sci. U.S.A.">
        <title>The king cobra genome reveals dynamic gene evolution and adaptation in the snake venom system.</title>
        <authorList>
            <person name="Vonk F.J."/>
            <person name="Casewell N.R."/>
            <person name="Henkel C.V."/>
            <person name="Heimberg A.M."/>
            <person name="Jansen H.J."/>
            <person name="McCleary R.J."/>
            <person name="Kerkkamp H.M."/>
            <person name="Vos R.A."/>
            <person name="Guerreiro I."/>
            <person name="Calvete J.J."/>
            <person name="Wuster W."/>
            <person name="Woods A.E."/>
            <person name="Logan J.M."/>
            <person name="Harrison R.A."/>
            <person name="Castoe T.A."/>
            <person name="de Koning A.P."/>
            <person name="Pollock D.D."/>
            <person name="Yandell M."/>
            <person name="Calderon D."/>
            <person name="Renjifo C."/>
            <person name="Currier R.B."/>
            <person name="Salgado D."/>
            <person name="Pla D."/>
            <person name="Sanz L."/>
            <person name="Hyder A.S."/>
            <person name="Ribeiro J.M."/>
            <person name="Arntzen J.W."/>
            <person name="van den Thillart G.E."/>
            <person name="Boetzer M."/>
            <person name="Pirovano W."/>
            <person name="Dirks R.P."/>
            <person name="Spaink H.P."/>
            <person name="Duboule D."/>
            <person name="McGlinn E."/>
            <person name="Kini R.M."/>
            <person name="Richardson M.K."/>
        </authorList>
    </citation>
    <scope>NUCLEOTIDE SEQUENCE</scope>
    <source>
        <tissue evidence="2">Blood</tissue>
    </source>
</reference>
<protein>
    <recommendedName>
        <fullName evidence="4">Kinesin light chain</fullName>
    </recommendedName>
</protein>
<evidence type="ECO:0000313" key="3">
    <source>
        <dbReference type="Proteomes" id="UP000018936"/>
    </source>
</evidence>